<accession>A0A1H9YTM7</accession>
<evidence type="ECO:0000313" key="3">
    <source>
        <dbReference type="EMBL" id="SES71915.1"/>
    </source>
</evidence>
<keyword evidence="2" id="KW-0812">Transmembrane</keyword>
<sequence length="439" mass="50850">MNRKNMGEYLKEAKHAVEDAVSTGDYRELSNRLGYLAEDAIDELNQAVGTFCGNNKKNNGNQKRNTPPSQKEKRENHYYTGAGQPGETAWGIRFYRQQKEKWNRRKQKKQRRDDCRNDTVYVPKVKVKGRVSSVLYTVFGTIGTTGFGITALIMFAILAGRSFADDQIKLLTEVFSAVTAISFIMLGIGIKQGKFVNRFGIYQSLLSKKNVCEVKRMAEYVNKPEKFVIKELKKMMAFQMFCEAHFDENKRYFMLGDEIYEQYKQAEKGYHERTMEHKQEETDTKKKADSVVNEELETAIREGHSYIQQIQRANEHIPGEEISRKLGRLEDLIGKIFICVEKHPEKLSEIRKFMQYYLPITMKLVNAYKEFDSQSIQGDTIRNSKQEIENTLDTIDLAFEKLLDSLYEDEAMEVSSDISVLKTLFAQEGLTKKDFEMNK</sequence>
<keyword evidence="4" id="KW-1185">Reference proteome</keyword>
<name>A0A1H9YTM7_9FIRM</name>
<proteinExistence type="predicted"/>
<keyword evidence="2" id="KW-0472">Membrane</keyword>
<organism evidence="3 4">
    <name type="scientific">[Clostridium] polysaccharolyticum</name>
    <dbReference type="NCBI Taxonomy" id="29364"/>
    <lineage>
        <taxon>Bacteria</taxon>
        <taxon>Bacillati</taxon>
        <taxon>Bacillota</taxon>
        <taxon>Clostridia</taxon>
        <taxon>Lachnospirales</taxon>
        <taxon>Lachnospiraceae</taxon>
    </lineage>
</organism>
<dbReference type="EMBL" id="FOHN01000002">
    <property type="protein sequence ID" value="SES71915.1"/>
    <property type="molecule type" value="Genomic_DNA"/>
</dbReference>
<dbReference type="InterPro" id="IPR018770">
    <property type="entry name" value="ChloroindolylP_hydrolase"/>
</dbReference>
<reference evidence="3 4" key="1">
    <citation type="submission" date="2016-10" db="EMBL/GenBank/DDBJ databases">
        <authorList>
            <person name="de Groot N.N."/>
        </authorList>
    </citation>
    <scope>NUCLEOTIDE SEQUENCE [LARGE SCALE GENOMIC DNA]</scope>
    <source>
        <strain evidence="3 4">DSM 1801</strain>
    </source>
</reference>
<protein>
    <submittedName>
        <fullName evidence="3">5-bromo-4-chloroindolyl phosphate hydrolysis protein</fullName>
    </submittedName>
</protein>
<dbReference type="Proteomes" id="UP000199800">
    <property type="component" value="Unassembled WGS sequence"/>
</dbReference>
<feature type="transmembrane region" description="Helical" evidence="2">
    <location>
        <begin position="134"/>
        <end position="158"/>
    </location>
</feature>
<feature type="region of interest" description="Disordered" evidence="1">
    <location>
        <begin position="52"/>
        <end position="82"/>
    </location>
</feature>
<dbReference type="Pfam" id="PF10112">
    <property type="entry name" value="Halogen_Hydrol"/>
    <property type="match status" value="1"/>
</dbReference>
<dbReference type="RefSeq" id="WP_092475718.1">
    <property type="nucleotide sequence ID" value="NZ_FOHN01000002.1"/>
</dbReference>
<gene>
    <name evidence="3" type="ORF">SAMN04487772_102177</name>
</gene>
<dbReference type="STRING" id="29364.SAMN04487772_102177"/>
<dbReference type="OrthoDB" id="9782052at2"/>
<feature type="transmembrane region" description="Helical" evidence="2">
    <location>
        <begin position="170"/>
        <end position="190"/>
    </location>
</feature>
<evidence type="ECO:0000313" key="4">
    <source>
        <dbReference type="Proteomes" id="UP000199800"/>
    </source>
</evidence>
<dbReference type="AlphaFoldDB" id="A0A1H9YTM7"/>
<evidence type="ECO:0000256" key="1">
    <source>
        <dbReference type="SAM" id="MobiDB-lite"/>
    </source>
</evidence>
<evidence type="ECO:0000256" key="2">
    <source>
        <dbReference type="SAM" id="Phobius"/>
    </source>
</evidence>
<keyword evidence="2" id="KW-1133">Transmembrane helix</keyword>